<keyword evidence="6 12" id="KW-0862">Zinc</keyword>
<comment type="function">
    <text evidence="1">Metalloprotease.</text>
</comment>
<dbReference type="Pfam" id="PF01549">
    <property type="entry name" value="ShK"/>
    <property type="match status" value="1"/>
</dbReference>
<evidence type="ECO:0000256" key="11">
    <source>
        <dbReference type="PROSITE-ProRule" id="PRU01005"/>
    </source>
</evidence>
<evidence type="ECO:0000259" key="15">
    <source>
        <dbReference type="PROSITE" id="PS51864"/>
    </source>
</evidence>
<dbReference type="GO" id="GO:0004222">
    <property type="term" value="F:metalloendopeptidase activity"/>
    <property type="evidence" value="ECO:0007669"/>
    <property type="project" value="UniProtKB-UniRule"/>
</dbReference>
<feature type="chain" id="PRO_5024502713" description="Metalloendopeptidase" evidence="13">
    <location>
        <begin position="17"/>
        <end position="315"/>
    </location>
</feature>
<comment type="caution">
    <text evidence="11">Lacks conserved residue(s) required for the propagation of feature annotation.</text>
</comment>
<dbReference type="GO" id="GO:0006508">
    <property type="term" value="P:proteolysis"/>
    <property type="evidence" value="ECO:0007669"/>
    <property type="project" value="UniProtKB-KW"/>
</dbReference>
<keyword evidence="4 13" id="KW-0732">Signal</keyword>
<evidence type="ECO:0000256" key="9">
    <source>
        <dbReference type="ARBA" id="ARBA00023157"/>
    </source>
</evidence>
<evidence type="ECO:0000313" key="16">
    <source>
        <dbReference type="Proteomes" id="UP000046395"/>
    </source>
</evidence>
<dbReference type="PROSITE" id="PS51864">
    <property type="entry name" value="ASTACIN"/>
    <property type="match status" value="1"/>
</dbReference>
<dbReference type="PANTHER" id="PTHR10127">
    <property type="entry name" value="DISCOIDIN, CUB, EGF, LAMININ , AND ZINC METALLOPROTEASE DOMAIN CONTAINING"/>
    <property type="match status" value="1"/>
</dbReference>
<dbReference type="Pfam" id="PF01400">
    <property type="entry name" value="Astacin"/>
    <property type="match status" value="1"/>
</dbReference>
<evidence type="ECO:0000256" key="2">
    <source>
        <dbReference type="ARBA" id="ARBA00022670"/>
    </source>
</evidence>
<proteinExistence type="predicted"/>
<feature type="binding site" evidence="12">
    <location>
        <position position="141"/>
    </location>
    <ligand>
        <name>Zn(2+)</name>
        <dbReference type="ChEBI" id="CHEBI:29105"/>
        <note>catalytic</note>
    </ligand>
</feature>
<protein>
    <recommendedName>
        <fullName evidence="13">Metalloendopeptidase</fullName>
        <ecNumber evidence="13">3.4.24.-</ecNumber>
    </recommendedName>
</protein>
<keyword evidence="3 12" id="KW-0479">Metal-binding</keyword>
<dbReference type="CDD" id="cd04280">
    <property type="entry name" value="ZnMc_astacin_like"/>
    <property type="match status" value="1"/>
</dbReference>
<feature type="active site" evidence="12">
    <location>
        <position position="142"/>
    </location>
</feature>
<evidence type="ECO:0000256" key="4">
    <source>
        <dbReference type="ARBA" id="ARBA00022729"/>
    </source>
</evidence>
<dbReference type="STRING" id="70415.A0A5S6QTU7"/>
<evidence type="ECO:0000256" key="13">
    <source>
        <dbReference type="RuleBase" id="RU361183"/>
    </source>
</evidence>
<dbReference type="FunFam" id="3.40.390.10:FF:000015">
    <property type="entry name" value="Meprin A subunit"/>
    <property type="match status" value="1"/>
</dbReference>
<dbReference type="Gene3D" id="3.40.390.10">
    <property type="entry name" value="Collagenase (Catalytic Domain)"/>
    <property type="match status" value="1"/>
</dbReference>
<feature type="disulfide bond" evidence="11">
    <location>
        <begin position="281"/>
        <end position="315"/>
    </location>
</feature>
<evidence type="ECO:0000256" key="8">
    <source>
        <dbReference type="ARBA" id="ARBA00023145"/>
    </source>
</evidence>
<evidence type="ECO:0000259" key="14">
    <source>
        <dbReference type="PROSITE" id="PS51670"/>
    </source>
</evidence>
<dbReference type="SUPFAM" id="SSF55486">
    <property type="entry name" value="Metalloproteases ('zincins'), catalytic domain"/>
    <property type="match status" value="1"/>
</dbReference>
<dbReference type="InterPro" id="IPR003582">
    <property type="entry name" value="ShKT_dom"/>
</dbReference>
<dbReference type="PROSITE" id="PS51670">
    <property type="entry name" value="SHKT"/>
    <property type="match status" value="1"/>
</dbReference>
<name>A0A5S6QTU7_TRIMR</name>
<keyword evidence="2 12" id="KW-0645">Protease</keyword>
<keyword evidence="8" id="KW-0865">Zymogen</keyword>
<dbReference type="SMART" id="SM00254">
    <property type="entry name" value="ShKT"/>
    <property type="match status" value="1"/>
</dbReference>
<dbReference type="InterPro" id="IPR024079">
    <property type="entry name" value="MetalloPept_cat_dom_sf"/>
</dbReference>
<keyword evidence="9 11" id="KW-1015">Disulfide bond</keyword>
<dbReference type="InterPro" id="IPR001506">
    <property type="entry name" value="Peptidase_M12A"/>
</dbReference>
<keyword evidence="7 12" id="KW-0482">Metalloprotease</keyword>
<dbReference type="PANTHER" id="PTHR10127:SF829">
    <property type="entry name" value="ZINC METALLOPROTEINASE NAS-6"/>
    <property type="match status" value="1"/>
</dbReference>
<dbReference type="PRINTS" id="PR00480">
    <property type="entry name" value="ASTACIN"/>
</dbReference>
<evidence type="ECO:0000256" key="1">
    <source>
        <dbReference type="ARBA" id="ARBA00002657"/>
    </source>
</evidence>
<keyword evidence="16" id="KW-1185">Reference proteome</keyword>
<comment type="cofactor">
    <cofactor evidence="12 13">
        <name>Zn(2+)</name>
        <dbReference type="ChEBI" id="CHEBI:29105"/>
    </cofactor>
    <text evidence="12 13">Binds 1 zinc ion per subunit.</text>
</comment>
<evidence type="ECO:0000256" key="6">
    <source>
        <dbReference type="ARBA" id="ARBA00022833"/>
    </source>
</evidence>
<dbReference type="InterPro" id="IPR034035">
    <property type="entry name" value="Astacin-like_dom"/>
</dbReference>
<feature type="signal peptide" evidence="13">
    <location>
        <begin position="1"/>
        <end position="16"/>
    </location>
</feature>
<dbReference type="Gene3D" id="1.10.10.1940">
    <property type="match status" value="1"/>
</dbReference>
<evidence type="ECO:0000256" key="12">
    <source>
        <dbReference type="PROSITE-ProRule" id="PRU01211"/>
    </source>
</evidence>
<feature type="binding site" evidence="12">
    <location>
        <position position="151"/>
    </location>
    <ligand>
        <name>Zn(2+)</name>
        <dbReference type="ChEBI" id="CHEBI:29105"/>
        <note>catalytic</note>
    </ligand>
</feature>
<evidence type="ECO:0000256" key="5">
    <source>
        <dbReference type="ARBA" id="ARBA00022801"/>
    </source>
</evidence>
<evidence type="ECO:0000313" key="17">
    <source>
        <dbReference type="WBParaSite" id="TMUE_3000010831.1"/>
    </source>
</evidence>
<keyword evidence="10" id="KW-0325">Glycoprotein</keyword>
<sequence length="315" mass="36573">MLSWLALFTLLTGSVGRQPKHRSWMGSGKFEGDIVGISYEDFDQPGLMTRSSVRNKHLLWKDAEVPYEMSPLFSAQERQLIQRAIRNIEENSCIRFTPRTGQADYIYVSGELGCFSMVGRMRGRQVVSLGSGCLYREVILHELLHALGFWHEQSRTDRDLFVKIRRENVIPNMVGQFRKIDPPYLDYLDETYDYYSIMHYDSKAFSRNGQDTIEAPRQELTSVIGKAMHMSEKDVRKLNKLYNCPSMVATTSMEVATTITQSKEEEQEEIPILAVGKPEECRDRFDDCAQFARYCRRFAFRHVMDKHCPKTCHFC</sequence>
<evidence type="ECO:0000256" key="10">
    <source>
        <dbReference type="ARBA" id="ARBA00023180"/>
    </source>
</evidence>
<dbReference type="WBParaSite" id="TMUE_3000010831.1">
    <property type="protein sequence ID" value="TMUE_3000010831.1"/>
    <property type="gene ID" value="WBGene00286517"/>
</dbReference>
<dbReference type="InterPro" id="IPR006026">
    <property type="entry name" value="Peptidase_Metallo"/>
</dbReference>
<feature type="domain" description="ShKT" evidence="14">
    <location>
        <begin position="281"/>
        <end position="315"/>
    </location>
</feature>
<feature type="domain" description="Peptidase M12A" evidence="15">
    <location>
        <begin position="51"/>
        <end position="245"/>
    </location>
</feature>
<evidence type="ECO:0000256" key="7">
    <source>
        <dbReference type="ARBA" id="ARBA00023049"/>
    </source>
</evidence>
<feature type="binding site" evidence="12">
    <location>
        <position position="145"/>
    </location>
    <ligand>
        <name>Zn(2+)</name>
        <dbReference type="ChEBI" id="CHEBI:29105"/>
        <note>catalytic</note>
    </ligand>
</feature>
<dbReference type="GO" id="GO:0008270">
    <property type="term" value="F:zinc ion binding"/>
    <property type="evidence" value="ECO:0007669"/>
    <property type="project" value="UniProtKB-UniRule"/>
</dbReference>
<dbReference type="EC" id="3.4.24.-" evidence="13"/>
<evidence type="ECO:0000256" key="3">
    <source>
        <dbReference type="ARBA" id="ARBA00022723"/>
    </source>
</evidence>
<accession>A0A5S6QTU7</accession>
<dbReference type="Proteomes" id="UP000046395">
    <property type="component" value="Unassembled WGS sequence"/>
</dbReference>
<dbReference type="AlphaFoldDB" id="A0A5S6QTU7"/>
<reference evidence="17" key="1">
    <citation type="submission" date="2019-12" db="UniProtKB">
        <authorList>
            <consortium name="WormBaseParasite"/>
        </authorList>
    </citation>
    <scope>IDENTIFICATION</scope>
</reference>
<organism evidence="16 17">
    <name type="scientific">Trichuris muris</name>
    <name type="common">Mouse whipworm</name>
    <dbReference type="NCBI Taxonomy" id="70415"/>
    <lineage>
        <taxon>Eukaryota</taxon>
        <taxon>Metazoa</taxon>
        <taxon>Ecdysozoa</taxon>
        <taxon>Nematoda</taxon>
        <taxon>Enoplea</taxon>
        <taxon>Dorylaimia</taxon>
        <taxon>Trichinellida</taxon>
        <taxon>Trichuridae</taxon>
        <taxon>Trichuris</taxon>
    </lineage>
</organism>
<keyword evidence="5 12" id="KW-0378">Hydrolase</keyword>
<dbReference type="SMART" id="SM00235">
    <property type="entry name" value="ZnMc"/>
    <property type="match status" value="1"/>
</dbReference>